<protein>
    <submittedName>
        <fullName evidence="9">Putative cytochrome c biogenesis protein transmembrane region</fullName>
    </submittedName>
</protein>
<feature type="domain" description="Thiol:disulfide interchange protein DsbD N-terminal" evidence="8">
    <location>
        <begin position="41"/>
        <end position="145"/>
    </location>
</feature>
<dbReference type="GO" id="GO:0015035">
    <property type="term" value="F:protein-disulfide reductase activity"/>
    <property type="evidence" value="ECO:0007669"/>
    <property type="project" value="TreeGrafter"/>
</dbReference>
<proteinExistence type="predicted"/>
<keyword evidence="4 5" id="KW-0472">Membrane</keyword>
<dbReference type="PANTHER" id="PTHR32234:SF3">
    <property type="entry name" value="SUPPRESSION OF COPPER SENSITIVITY PROTEIN"/>
    <property type="match status" value="1"/>
</dbReference>
<dbReference type="Pfam" id="PF11412">
    <property type="entry name" value="DsbD_N"/>
    <property type="match status" value="1"/>
</dbReference>
<dbReference type="Gene3D" id="3.40.30.10">
    <property type="entry name" value="Glutaredoxin"/>
    <property type="match status" value="1"/>
</dbReference>
<feature type="transmembrane region" description="Helical" evidence="5">
    <location>
        <begin position="468"/>
        <end position="488"/>
    </location>
</feature>
<evidence type="ECO:0000256" key="2">
    <source>
        <dbReference type="ARBA" id="ARBA00022692"/>
    </source>
</evidence>
<dbReference type="InterPro" id="IPR003834">
    <property type="entry name" value="Cyt_c_assmbl_TM_dom"/>
</dbReference>
<evidence type="ECO:0000256" key="6">
    <source>
        <dbReference type="SAM" id="SignalP"/>
    </source>
</evidence>
<organism evidence="9">
    <name type="scientific">uncultured bacterium EIL27G07</name>
    <dbReference type="NCBI Taxonomy" id="1768202"/>
    <lineage>
        <taxon>Bacteria</taxon>
        <taxon>environmental samples</taxon>
    </lineage>
</organism>
<feature type="transmembrane region" description="Helical" evidence="5">
    <location>
        <begin position="272"/>
        <end position="297"/>
    </location>
</feature>
<evidence type="ECO:0000313" key="9">
    <source>
        <dbReference type="EMBL" id="ALS56196.1"/>
    </source>
</evidence>
<evidence type="ECO:0000256" key="1">
    <source>
        <dbReference type="ARBA" id="ARBA00004141"/>
    </source>
</evidence>
<comment type="subcellular location">
    <subcellularLocation>
        <location evidence="1">Membrane</location>
        <topology evidence="1">Multi-pass membrane protein</topology>
    </subcellularLocation>
</comment>
<keyword evidence="3 5" id="KW-1133">Transmembrane helix</keyword>
<feature type="transmembrane region" description="Helical" evidence="5">
    <location>
        <begin position="430"/>
        <end position="456"/>
    </location>
</feature>
<evidence type="ECO:0000256" key="4">
    <source>
        <dbReference type="ARBA" id="ARBA00023136"/>
    </source>
</evidence>
<dbReference type="EMBL" id="KT201090">
    <property type="protein sequence ID" value="ALS56196.1"/>
    <property type="molecule type" value="Genomic_DNA"/>
</dbReference>
<keyword evidence="2 5" id="KW-0812">Transmembrane</keyword>
<keyword evidence="6" id="KW-0732">Signal</keyword>
<dbReference type="InterPro" id="IPR028250">
    <property type="entry name" value="DsbDN"/>
</dbReference>
<reference evidence="9" key="1">
    <citation type="journal article" date="2016" name="ISME J.">
        <title>Functional metagenomic screen reveals new and diverse microbial rhodopsins.</title>
        <authorList>
            <person name="Pushkarev A."/>
            <person name="Beja O."/>
        </authorList>
    </citation>
    <scope>NUCLEOTIDE SEQUENCE</scope>
</reference>
<dbReference type="Pfam" id="PF02683">
    <property type="entry name" value="DsbD_TM"/>
    <property type="match status" value="1"/>
</dbReference>
<evidence type="ECO:0000256" key="3">
    <source>
        <dbReference type="ARBA" id="ARBA00022989"/>
    </source>
</evidence>
<feature type="transmembrane region" description="Helical" evidence="5">
    <location>
        <begin position="494"/>
        <end position="515"/>
    </location>
</feature>
<dbReference type="SUPFAM" id="SSF52833">
    <property type="entry name" value="Thioredoxin-like"/>
    <property type="match status" value="1"/>
</dbReference>
<feature type="transmembrane region" description="Helical" evidence="5">
    <location>
        <begin position="318"/>
        <end position="337"/>
    </location>
</feature>
<feature type="chain" id="PRO_5006834380" evidence="6">
    <location>
        <begin position="22"/>
        <end position="660"/>
    </location>
</feature>
<dbReference type="GO" id="GO:0017004">
    <property type="term" value="P:cytochrome complex assembly"/>
    <property type="evidence" value="ECO:0007669"/>
    <property type="project" value="InterPro"/>
</dbReference>
<feature type="signal peptide" evidence="6">
    <location>
        <begin position="1"/>
        <end position="21"/>
    </location>
</feature>
<dbReference type="GO" id="GO:0016020">
    <property type="term" value="C:membrane"/>
    <property type="evidence" value="ECO:0007669"/>
    <property type="project" value="UniProtKB-SubCell"/>
</dbReference>
<dbReference type="CDD" id="cd02953">
    <property type="entry name" value="DsbDgamma"/>
    <property type="match status" value="1"/>
</dbReference>
<evidence type="ECO:0000259" key="7">
    <source>
        <dbReference type="Pfam" id="PF02683"/>
    </source>
</evidence>
<feature type="transmembrane region" description="Helical" evidence="5">
    <location>
        <begin position="398"/>
        <end position="424"/>
    </location>
</feature>
<dbReference type="AlphaFoldDB" id="A0A0U2XPI0"/>
<dbReference type="InterPro" id="IPR035671">
    <property type="entry name" value="DsbD_gamma"/>
</dbReference>
<dbReference type="InterPro" id="IPR036249">
    <property type="entry name" value="Thioredoxin-like_sf"/>
</dbReference>
<dbReference type="PANTHER" id="PTHR32234">
    <property type="entry name" value="THIOL:DISULFIDE INTERCHANGE PROTEIN DSBD"/>
    <property type="match status" value="1"/>
</dbReference>
<feature type="transmembrane region" description="Helical" evidence="5">
    <location>
        <begin position="357"/>
        <end position="378"/>
    </location>
</feature>
<evidence type="ECO:0000259" key="8">
    <source>
        <dbReference type="Pfam" id="PF11412"/>
    </source>
</evidence>
<accession>A0A0U2XPI0</accession>
<name>A0A0U2XPI0_9BACT</name>
<feature type="domain" description="Cytochrome C biogenesis protein transmembrane" evidence="7">
    <location>
        <begin position="275"/>
        <end position="485"/>
    </location>
</feature>
<sequence>MKSIKKLFLYLLVTLGLSVQSSVQNEYSSFSVIGNNNVINKAGTIELAFKFALKDGWHTYWLNAGDSGGPAVFEYKNNSNLVISDITWPGPQKIPYPPLMTYGFKNDLVIPFKLTLNNLDDSQIEIKTKFLVCDDICIPQNDSFSLELKNGILNIKESPNELLRWKSIVPTRGPPVKIVFPSQSGGLEIISDQIDESSYFYPYMDGVIDYSVAQKISIKNQTQENSLALSILDTFDGKISGVISSKNGFSEINETIKITPTILESSLSEISLITALFFAFIGGLILNLMPCVLPVIALKAFSLIKNSQNSNSSITLNASLYVFGVLATFLGIAGILIALKGAGENIGWGYQLQSPIIVGFLSTLMFVIGLILFTDINFGSSLTKLENFNNTSSASGSFLTGVLSVLVASPCTAPFMGAALGYALVQSNTFSMLIFLFLGLGFALPYFLIAIFPRLVEFLPKPGEWMKYLKQFFSFLMFGTAIWLFWVLSNQVEINSLLTILIVWLVISFFIWFLPLKISKPIKYLTSLVILFSTIIFPDWGFKQRGVETLVNKSSWTKEREISLRNQGSAYFINFTAAWCITCQVNERVALTDRTLKEFDKRNIKYFKADWTNRSDEIFQELKKYGRSGVPVYVFWNKNLEQPIILNEVLTEKYVMEVTK</sequence>
<evidence type="ECO:0000256" key="5">
    <source>
        <dbReference type="SAM" id="Phobius"/>
    </source>
</evidence>
<dbReference type="GO" id="GO:0045454">
    <property type="term" value="P:cell redox homeostasis"/>
    <property type="evidence" value="ECO:0007669"/>
    <property type="project" value="TreeGrafter"/>
</dbReference>
<dbReference type="Pfam" id="PF13899">
    <property type="entry name" value="Thioredoxin_7"/>
    <property type="match status" value="1"/>
</dbReference>